<sequence>MNSYTVNVATGHQMFSGTDNYIYITLIGTEQCSDKVLLDKSLYNDFESGEVDSYEVKVGQDLGQLVLVKIEKQKYLMQDSWYCRYITVKTPSGEHVEFPCYRWLVDDKNVVLRDGKGSTPRLSNEHRR</sequence>
<dbReference type="PRINTS" id="PR00467">
    <property type="entry name" value="MAMLPOXGNASE"/>
</dbReference>
<dbReference type="InterPro" id="IPR001024">
    <property type="entry name" value="PLAT/LH2_dom"/>
</dbReference>
<keyword evidence="2" id="KW-0106">Calcium</keyword>
<comment type="caution">
    <text evidence="4">Lacks conserved residue(s) required for the propagation of feature annotation.</text>
</comment>
<dbReference type="InterPro" id="IPR001885">
    <property type="entry name" value="LipOase_mml"/>
</dbReference>
<feature type="site" description="Essential for stabilizing binding to COTL1" evidence="3">
    <location>
        <position position="103"/>
    </location>
</feature>
<dbReference type="PROSITE" id="PS50095">
    <property type="entry name" value="PLAT"/>
    <property type="match status" value="1"/>
</dbReference>
<dbReference type="Gene3D" id="2.60.60.20">
    <property type="entry name" value="PLAT/LH2 domain"/>
    <property type="match status" value="1"/>
</dbReference>
<dbReference type="AlphaFoldDB" id="A0A8C5I3K8"/>
<feature type="binding site" evidence="2">
    <location>
        <position position="39"/>
    </location>
    <ligand>
        <name>Ca(2+)</name>
        <dbReference type="ChEBI" id="CHEBI:29108"/>
        <label>2</label>
    </ligand>
</feature>
<evidence type="ECO:0000313" key="6">
    <source>
        <dbReference type="Ensembl" id="ENSGWIP00000052655.1"/>
    </source>
</evidence>
<accession>A0A8C5I3K8</accession>
<feature type="binding site" evidence="2">
    <location>
        <position position="79"/>
    </location>
    <ligand>
        <name>Ca(2+)</name>
        <dbReference type="ChEBI" id="CHEBI:29108"/>
        <label>1</label>
    </ligand>
</feature>
<evidence type="ECO:0000313" key="7">
    <source>
        <dbReference type="Proteomes" id="UP000694680"/>
    </source>
</evidence>
<dbReference type="GO" id="GO:0016702">
    <property type="term" value="F:oxidoreductase activity, acting on single donors with incorporation of molecular oxygen, incorporation of two atoms of oxygen"/>
    <property type="evidence" value="ECO:0007669"/>
    <property type="project" value="InterPro"/>
</dbReference>
<comment type="similarity">
    <text evidence="1">Belongs to the lipoxygenase family.</text>
</comment>
<evidence type="ECO:0000256" key="3">
    <source>
        <dbReference type="PIRSR" id="PIRSR601885-3"/>
    </source>
</evidence>
<dbReference type="PANTHER" id="PTHR45901:SF3">
    <property type="entry name" value="LIPOXYGENASE HOMOLOGY DOMAIN-CONTAINING PROTEIN 1"/>
    <property type="match status" value="1"/>
</dbReference>
<dbReference type="InterPro" id="IPR036392">
    <property type="entry name" value="PLAT/LH2_dom_sf"/>
</dbReference>
<proteinExistence type="inferred from homology"/>
<evidence type="ECO:0000259" key="5">
    <source>
        <dbReference type="PROSITE" id="PS50095"/>
    </source>
</evidence>
<dbReference type="GO" id="GO:0005506">
    <property type="term" value="F:iron ion binding"/>
    <property type="evidence" value="ECO:0007669"/>
    <property type="project" value="InterPro"/>
</dbReference>
<evidence type="ECO:0000256" key="2">
    <source>
        <dbReference type="PIRSR" id="PIRSR601885-2"/>
    </source>
</evidence>
<evidence type="ECO:0000256" key="4">
    <source>
        <dbReference type="PROSITE-ProRule" id="PRU00152"/>
    </source>
</evidence>
<dbReference type="InterPro" id="IPR042062">
    <property type="entry name" value="PLAT_LOX_verte"/>
</dbReference>
<keyword evidence="7" id="KW-1185">Reference proteome</keyword>
<reference evidence="6" key="2">
    <citation type="submission" date="2025-08" db="UniProtKB">
        <authorList>
            <consortium name="Ensembl"/>
        </authorList>
    </citation>
    <scope>IDENTIFICATION</scope>
</reference>
<dbReference type="CDD" id="cd01753">
    <property type="entry name" value="PLAT_LOX"/>
    <property type="match status" value="1"/>
</dbReference>
<dbReference type="Pfam" id="PF01477">
    <property type="entry name" value="PLAT"/>
    <property type="match status" value="1"/>
</dbReference>
<feature type="domain" description="PLAT" evidence="5">
    <location>
        <begin position="2"/>
        <end position="118"/>
    </location>
</feature>
<dbReference type="SMART" id="SM00308">
    <property type="entry name" value="LH2"/>
    <property type="match status" value="1"/>
</dbReference>
<organism evidence="6 7">
    <name type="scientific">Gouania willdenowi</name>
    <name type="common">Blunt-snouted clingfish</name>
    <name type="synonym">Lepadogaster willdenowi</name>
    <dbReference type="NCBI Taxonomy" id="441366"/>
    <lineage>
        <taxon>Eukaryota</taxon>
        <taxon>Metazoa</taxon>
        <taxon>Chordata</taxon>
        <taxon>Craniata</taxon>
        <taxon>Vertebrata</taxon>
        <taxon>Euteleostomi</taxon>
        <taxon>Actinopterygii</taxon>
        <taxon>Neopterygii</taxon>
        <taxon>Teleostei</taxon>
        <taxon>Neoteleostei</taxon>
        <taxon>Acanthomorphata</taxon>
        <taxon>Ovalentaria</taxon>
        <taxon>Blenniimorphae</taxon>
        <taxon>Blenniiformes</taxon>
        <taxon>Gobiesocoidei</taxon>
        <taxon>Gobiesocidae</taxon>
        <taxon>Gobiesocinae</taxon>
        <taxon>Gouania</taxon>
    </lineage>
</organism>
<dbReference type="SUPFAM" id="SSF49723">
    <property type="entry name" value="Lipase/lipooxygenase domain (PLAT/LH2 domain)"/>
    <property type="match status" value="1"/>
</dbReference>
<keyword evidence="2" id="KW-0479">Metal-binding</keyword>
<protein>
    <recommendedName>
        <fullName evidence="5">PLAT domain-containing protein</fullName>
    </recommendedName>
</protein>
<reference evidence="6" key="1">
    <citation type="submission" date="2020-06" db="EMBL/GenBank/DDBJ databases">
        <authorList>
            <consortium name="Wellcome Sanger Institute Data Sharing"/>
        </authorList>
    </citation>
    <scope>NUCLEOTIDE SEQUENCE [LARGE SCALE GENOMIC DNA]</scope>
</reference>
<evidence type="ECO:0000256" key="1">
    <source>
        <dbReference type="ARBA" id="ARBA00009419"/>
    </source>
</evidence>
<dbReference type="InterPro" id="IPR052970">
    <property type="entry name" value="Inner_ear_hair_cell_LOXHD"/>
</dbReference>
<reference evidence="6" key="3">
    <citation type="submission" date="2025-09" db="UniProtKB">
        <authorList>
            <consortium name="Ensembl"/>
        </authorList>
    </citation>
    <scope>IDENTIFICATION</scope>
</reference>
<dbReference type="FunFam" id="2.60.60.20:FF:000002">
    <property type="entry name" value="Arachidonate 5-lipoxygenase a"/>
    <property type="match status" value="1"/>
</dbReference>
<name>A0A8C5I3K8_GOUWI</name>
<dbReference type="PANTHER" id="PTHR45901">
    <property type="entry name" value="PROTEIN CBG12474"/>
    <property type="match status" value="1"/>
</dbReference>
<dbReference type="Proteomes" id="UP000694680">
    <property type="component" value="Chromosome 15"/>
</dbReference>
<feature type="binding site" evidence="2">
    <location>
        <position position="17"/>
    </location>
    <ligand>
        <name>Ca(2+)</name>
        <dbReference type="ChEBI" id="CHEBI:29108"/>
        <label>1</label>
    </ligand>
</feature>
<dbReference type="Ensembl" id="ENSGWIT00000056819.1">
    <property type="protein sequence ID" value="ENSGWIP00000052655.1"/>
    <property type="gene ID" value="ENSGWIG00000025394.1"/>
</dbReference>